<dbReference type="Gene3D" id="3.40.50.720">
    <property type="entry name" value="NAD(P)-binding Rossmann-like Domain"/>
    <property type="match status" value="1"/>
</dbReference>
<evidence type="ECO:0000313" key="5">
    <source>
        <dbReference type="Proteomes" id="UP000266615"/>
    </source>
</evidence>
<sequence length="229" mass="24536">MTANVESSEQKTALVTGASSGIGREVARQLAQCGWRVIAVARGEERLKQLAGEVPGIEPRPADLTTFPYPDLIPSRVDALVHAAGIVPTGSVERATPEDWSSAFTLNVTAGAELVRLSLTSLRQRRGTVVFVNSGAGVTPLPRNTVYGATKHALRALANGLRQEEQEHGVRVTSVFPGPTDTPLFTGNVDRARLIRPSTVAQVIVNAITAGDDTQLTEIQVRPRQELSW</sequence>
<dbReference type="PROSITE" id="PS00061">
    <property type="entry name" value="ADH_SHORT"/>
    <property type="match status" value="1"/>
</dbReference>
<dbReference type="SMART" id="SM00822">
    <property type="entry name" value="PKS_KR"/>
    <property type="match status" value="1"/>
</dbReference>
<dbReference type="AlphaFoldDB" id="A0A3A4F0W9"/>
<evidence type="ECO:0000256" key="1">
    <source>
        <dbReference type="ARBA" id="ARBA00006484"/>
    </source>
</evidence>
<comment type="caution">
    <text evidence="4">The sequence shown here is derived from an EMBL/GenBank/DDBJ whole genome shotgun (WGS) entry which is preliminary data.</text>
</comment>
<accession>A0A3A4F0W9</accession>
<dbReference type="EMBL" id="QYZP01000003">
    <property type="protein sequence ID" value="RJN31438.1"/>
    <property type="molecule type" value="Genomic_DNA"/>
</dbReference>
<evidence type="ECO:0000259" key="3">
    <source>
        <dbReference type="SMART" id="SM00822"/>
    </source>
</evidence>
<keyword evidence="5" id="KW-1185">Reference proteome</keyword>
<dbReference type="PRINTS" id="PR00081">
    <property type="entry name" value="GDHRDH"/>
</dbReference>
<dbReference type="Proteomes" id="UP000266615">
    <property type="component" value="Unassembled WGS sequence"/>
</dbReference>
<dbReference type="OrthoDB" id="158573at2"/>
<dbReference type="RefSeq" id="WP_119903503.1">
    <property type="nucleotide sequence ID" value="NZ_QYZP01000003.1"/>
</dbReference>
<comment type="similarity">
    <text evidence="1">Belongs to the short-chain dehydrogenases/reductases (SDR) family.</text>
</comment>
<name>A0A3A4F0W9_9MICC</name>
<dbReference type="SUPFAM" id="SSF51735">
    <property type="entry name" value="NAD(P)-binding Rossmann-fold domains"/>
    <property type="match status" value="1"/>
</dbReference>
<evidence type="ECO:0000313" key="4">
    <source>
        <dbReference type="EMBL" id="RJN31438.1"/>
    </source>
</evidence>
<dbReference type="PANTHER" id="PTHR44196">
    <property type="entry name" value="DEHYDROGENASE/REDUCTASE SDR FAMILY MEMBER 7B"/>
    <property type="match status" value="1"/>
</dbReference>
<dbReference type="PANTHER" id="PTHR44196:SF1">
    <property type="entry name" value="DEHYDROGENASE_REDUCTASE SDR FAMILY MEMBER 7B"/>
    <property type="match status" value="1"/>
</dbReference>
<protein>
    <submittedName>
        <fullName evidence="4">SDR family NAD(P)-dependent oxidoreductase</fullName>
    </submittedName>
</protein>
<gene>
    <name evidence="4" type="ORF">D3250_11470</name>
</gene>
<dbReference type="InterPro" id="IPR020904">
    <property type="entry name" value="Sc_DH/Rdtase_CS"/>
</dbReference>
<evidence type="ECO:0000256" key="2">
    <source>
        <dbReference type="ARBA" id="ARBA00023002"/>
    </source>
</evidence>
<dbReference type="InterPro" id="IPR002347">
    <property type="entry name" value="SDR_fam"/>
</dbReference>
<dbReference type="Pfam" id="PF00106">
    <property type="entry name" value="adh_short"/>
    <property type="match status" value="1"/>
</dbReference>
<dbReference type="InterPro" id="IPR057326">
    <property type="entry name" value="KR_dom"/>
</dbReference>
<feature type="domain" description="Ketoreductase" evidence="3">
    <location>
        <begin position="11"/>
        <end position="182"/>
    </location>
</feature>
<keyword evidence="2" id="KW-0560">Oxidoreductase</keyword>
<organism evidence="4 5">
    <name type="scientific">Nesterenkonia natronophila</name>
    <dbReference type="NCBI Taxonomy" id="2174932"/>
    <lineage>
        <taxon>Bacteria</taxon>
        <taxon>Bacillati</taxon>
        <taxon>Actinomycetota</taxon>
        <taxon>Actinomycetes</taxon>
        <taxon>Micrococcales</taxon>
        <taxon>Micrococcaceae</taxon>
        <taxon>Nesterenkonia</taxon>
    </lineage>
</organism>
<dbReference type="GO" id="GO:0016491">
    <property type="term" value="F:oxidoreductase activity"/>
    <property type="evidence" value="ECO:0007669"/>
    <property type="project" value="UniProtKB-KW"/>
</dbReference>
<reference evidence="4 5" key="1">
    <citation type="submission" date="2018-09" db="EMBL/GenBank/DDBJ databases">
        <title>Nesterenkonia natronophila sp. nov., an alkaliphilic actinobacteriume isolated from a soda lake, and emended description of the genus Nesterenkonia.</title>
        <authorList>
            <person name="Menes R.J."/>
            <person name="Iriarte A."/>
        </authorList>
    </citation>
    <scope>NUCLEOTIDE SEQUENCE [LARGE SCALE GENOMIC DNA]</scope>
    <source>
        <strain evidence="4 5">M8</strain>
    </source>
</reference>
<proteinExistence type="inferred from homology"/>
<dbReference type="GO" id="GO:0016020">
    <property type="term" value="C:membrane"/>
    <property type="evidence" value="ECO:0007669"/>
    <property type="project" value="TreeGrafter"/>
</dbReference>
<dbReference type="InterPro" id="IPR036291">
    <property type="entry name" value="NAD(P)-bd_dom_sf"/>
</dbReference>